<dbReference type="RefSeq" id="WP_330197551.1">
    <property type="nucleotide sequence ID" value="NZ_JAZDRP010000001.1"/>
</dbReference>
<keyword evidence="1" id="KW-0812">Transmembrane</keyword>
<organism evidence="2 3">
    <name type="scientific">Hyphobacterium lacteum</name>
    <dbReference type="NCBI Taxonomy" id="3116575"/>
    <lineage>
        <taxon>Bacteria</taxon>
        <taxon>Pseudomonadati</taxon>
        <taxon>Pseudomonadota</taxon>
        <taxon>Alphaproteobacteria</taxon>
        <taxon>Maricaulales</taxon>
        <taxon>Maricaulaceae</taxon>
        <taxon>Hyphobacterium</taxon>
    </lineage>
</organism>
<name>A0ABU7LLT1_9PROT</name>
<comment type="caution">
    <text evidence="2">The sequence shown here is derived from an EMBL/GenBank/DDBJ whole genome shotgun (WGS) entry which is preliminary data.</text>
</comment>
<feature type="transmembrane region" description="Helical" evidence="1">
    <location>
        <begin position="32"/>
        <end position="55"/>
    </location>
</feature>
<evidence type="ECO:0000313" key="2">
    <source>
        <dbReference type="EMBL" id="MEE2524885.1"/>
    </source>
</evidence>
<keyword evidence="3" id="KW-1185">Reference proteome</keyword>
<accession>A0ABU7LLT1</accession>
<evidence type="ECO:0000313" key="3">
    <source>
        <dbReference type="Proteomes" id="UP001354971"/>
    </source>
</evidence>
<evidence type="ECO:0000256" key="1">
    <source>
        <dbReference type="SAM" id="Phobius"/>
    </source>
</evidence>
<sequence length="121" mass="13093">MTPYRIFQIAVIALAAIALLAQLFLPAAGINFVTGIAIYLTVWWLVLFTTLPLGVTGQAESGEVVQGTESGAPLDPGLKRKAWLTTFVAALIWLILFGVFEFQLITLDDIPFIPGSDAWDA</sequence>
<dbReference type="Proteomes" id="UP001354971">
    <property type="component" value="Unassembled WGS sequence"/>
</dbReference>
<reference evidence="2 3" key="1">
    <citation type="submission" date="2024-01" db="EMBL/GenBank/DDBJ databases">
        <title>Hyphobacterium bacterium isolated from marine sediment.</title>
        <authorList>
            <person name="Zhao S."/>
        </authorList>
    </citation>
    <scope>NUCLEOTIDE SEQUENCE [LARGE SCALE GENOMIC DNA]</scope>
    <source>
        <strain evidence="3">HN65</strain>
    </source>
</reference>
<dbReference type="InterPro" id="IPR009935">
    <property type="entry name" value="DUF1467"/>
</dbReference>
<gene>
    <name evidence="2" type="ORF">V0U79_00785</name>
</gene>
<keyword evidence="1" id="KW-1133">Transmembrane helix</keyword>
<feature type="transmembrane region" description="Helical" evidence="1">
    <location>
        <begin position="6"/>
        <end position="25"/>
    </location>
</feature>
<protein>
    <submittedName>
        <fullName evidence="2">DUF1467 family protein</fullName>
    </submittedName>
</protein>
<proteinExistence type="predicted"/>
<keyword evidence="1" id="KW-0472">Membrane</keyword>
<dbReference type="EMBL" id="JAZDRP010000001">
    <property type="protein sequence ID" value="MEE2524885.1"/>
    <property type="molecule type" value="Genomic_DNA"/>
</dbReference>
<dbReference type="Pfam" id="PF07330">
    <property type="entry name" value="DUF1467"/>
    <property type="match status" value="1"/>
</dbReference>
<feature type="transmembrane region" description="Helical" evidence="1">
    <location>
        <begin position="82"/>
        <end position="100"/>
    </location>
</feature>